<dbReference type="RefSeq" id="WP_381238989.1">
    <property type="nucleotide sequence ID" value="NZ_JBHTMM010000222.1"/>
</dbReference>
<gene>
    <name evidence="2" type="ORF">ACFQ5X_48855</name>
</gene>
<organism evidence="2 3">
    <name type="scientific">Streptomyces kaempferi</name>
    <dbReference type="NCBI Taxonomy" id="333725"/>
    <lineage>
        <taxon>Bacteria</taxon>
        <taxon>Bacillati</taxon>
        <taxon>Actinomycetota</taxon>
        <taxon>Actinomycetes</taxon>
        <taxon>Kitasatosporales</taxon>
        <taxon>Streptomycetaceae</taxon>
        <taxon>Streptomyces</taxon>
    </lineage>
</organism>
<evidence type="ECO:0000256" key="1">
    <source>
        <dbReference type="SAM" id="MobiDB-lite"/>
    </source>
</evidence>
<reference evidence="3" key="1">
    <citation type="journal article" date="2019" name="Int. J. Syst. Evol. Microbiol.">
        <title>The Global Catalogue of Microorganisms (GCM) 10K type strain sequencing project: providing services to taxonomists for standard genome sequencing and annotation.</title>
        <authorList>
            <consortium name="The Broad Institute Genomics Platform"/>
            <consortium name="The Broad Institute Genome Sequencing Center for Infectious Disease"/>
            <person name="Wu L."/>
            <person name="Ma J."/>
        </authorList>
    </citation>
    <scope>NUCLEOTIDE SEQUENCE [LARGE SCALE GENOMIC DNA]</scope>
    <source>
        <strain evidence="3">CGMCC 4.7020</strain>
    </source>
</reference>
<evidence type="ECO:0000313" key="2">
    <source>
        <dbReference type="EMBL" id="MFD1313587.1"/>
    </source>
</evidence>
<accession>A0ABW3XVJ1</accession>
<evidence type="ECO:0000313" key="3">
    <source>
        <dbReference type="Proteomes" id="UP001597058"/>
    </source>
</evidence>
<name>A0ABW3XVJ1_9ACTN</name>
<comment type="caution">
    <text evidence="2">The sequence shown here is derived from an EMBL/GenBank/DDBJ whole genome shotgun (WGS) entry which is preliminary data.</text>
</comment>
<dbReference type="Proteomes" id="UP001597058">
    <property type="component" value="Unassembled WGS sequence"/>
</dbReference>
<protein>
    <submittedName>
        <fullName evidence="2">Uncharacterized protein</fullName>
    </submittedName>
</protein>
<proteinExistence type="predicted"/>
<dbReference type="EMBL" id="JBHTMM010000222">
    <property type="protein sequence ID" value="MFD1313587.1"/>
    <property type="molecule type" value="Genomic_DNA"/>
</dbReference>
<sequence>MSGSAGGRAEQDLPRQAPHRAADPSAWLHQFKRLRIRYEIRADLHLGLAPTRLQHHLLEATPNLILK</sequence>
<keyword evidence="3" id="KW-1185">Reference proteome</keyword>
<feature type="region of interest" description="Disordered" evidence="1">
    <location>
        <begin position="1"/>
        <end position="24"/>
    </location>
</feature>